<dbReference type="Proteomes" id="UP000798488">
    <property type="component" value="Unassembled WGS sequence"/>
</dbReference>
<sequence>MPVKLIPFIYTAVLALILIATVPKEIIRRLAIYGIIFGAVFDIVLVVVTDALGEFGYRNYEPFGLLGIHFLAPIAWAIFFIMYFYFLPERKPLVYVYVTVAILASIAFCQTLAKLGVLYLTHDILDSIIPFLIWYPAVTWGYYRLTGYFAECLTEIEQSRPLMPDLEPARKQFQWEKKEPVD</sequence>
<reference evidence="2" key="1">
    <citation type="submission" date="2016-02" db="EMBL/GenBank/DDBJ databases">
        <title>Draft Genome Sequence of Sporotomaculum syntrophicum Strain FB, a Syntrophic Benzoate Degrader.</title>
        <authorList>
            <person name="Nobu M.K."/>
            <person name="Narihiro T."/>
            <person name="Qiu Y.-L."/>
            <person name="Ohashi A."/>
            <person name="Liu W.-T."/>
            <person name="Yuji S."/>
        </authorList>
    </citation>
    <scope>NUCLEOTIDE SEQUENCE</scope>
    <source>
        <strain evidence="2">FB</strain>
    </source>
</reference>
<organism evidence="2 3">
    <name type="scientific">Sporotomaculum syntrophicum</name>
    <dbReference type="NCBI Taxonomy" id="182264"/>
    <lineage>
        <taxon>Bacteria</taxon>
        <taxon>Bacillati</taxon>
        <taxon>Bacillota</taxon>
        <taxon>Clostridia</taxon>
        <taxon>Eubacteriales</taxon>
        <taxon>Desulfallaceae</taxon>
        <taxon>Sporotomaculum</taxon>
    </lineage>
</organism>
<accession>A0A9D2WM34</accession>
<protein>
    <submittedName>
        <fullName evidence="2">Uncharacterized protein</fullName>
    </submittedName>
</protein>
<name>A0A9D2WM34_9FIRM</name>
<feature type="transmembrane region" description="Helical" evidence="1">
    <location>
        <begin position="94"/>
        <end position="113"/>
    </location>
</feature>
<keyword evidence="1" id="KW-0472">Membrane</keyword>
<feature type="transmembrane region" description="Helical" evidence="1">
    <location>
        <begin position="125"/>
        <end position="143"/>
    </location>
</feature>
<dbReference type="AlphaFoldDB" id="A0A9D2WM34"/>
<evidence type="ECO:0000256" key="1">
    <source>
        <dbReference type="SAM" id="Phobius"/>
    </source>
</evidence>
<feature type="transmembrane region" description="Helical" evidence="1">
    <location>
        <begin position="6"/>
        <end position="23"/>
    </location>
</feature>
<comment type="caution">
    <text evidence="2">The sequence shown here is derived from an EMBL/GenBank/DDBJ whole genome shotgun (WGS) entry which is preliminary data.</text>
</comment>
<feature type="transmembrane region" description="Helical" evidence="1">
    <location>
        <begin position="30"/>
        <end position="48"/>
    </location>
</feature>
<dbReference type="EMBL" id="LSRS01000008">
    <property type="protein sequence ID" value="KAF1083972.1"/>
    <property type="molecule type" value="Genomic_DNA"/>
</dbReference>
<keyword evidence="1" id="KW-0812">Transmembrane</keyword>
<keyword evidence="1" id="KW-1133">Transmembrane helix</keyword>
<keyword evidence="3" id="KW-1185">Reference proteome</keyword>
<dbReference type="RefSeq" id="WP_202623848.1">
    <property type="nucleotide sequence ID" value="NZ_LSRS01000008.1"/>
</dbReference>
<evidence type="ECO:0000313" key="3">
    <source>
        <dbReference type="Proteomes" id="UP000798488"/>
    </source>
</evidence>
<gene>
    <name evidence="2" type="ORF">SPSYN_02884</name>
</gene>
<feature type="transmembrane region" description="Helical" evidence="1">
    <location>
        <begin position="68"/>
        <end position="87"/>
    </location>
</feature>
<evidence type="ECO:0000313" key="2">
    <source>
        <dbReference type="EMBL" id="KAF1083972.1"/>
    </source>
</evidence>
<proteinExistence type="predicted"/>